<keyword evidence="1" id="KW-0472">Membrane</keyword>
<evidence type="ECO:0000313" key="3">
    <source>
        <dbReference type="Proteomes" id="UP001228113"/>
    </source>
</evidence>
<dbReference type="Gene3D" id="1.25.40.10">
    <property type="entry name" value="Tetratricopeptide repeat domain"/>
    <property type="match status" value="1"/>
</dbReference>
<dbReference type="AlphaFoldDB" id="A0AA48H1W4"/>
<keyword evidence="3" id="KW-1185">Reference proteome</keyword>
<reference evidence="2" key="1">
    <citation type="journal article" date="2023" name="Int. J. Syst. Evol. Microbiol.">
        <title>Mesoterricola silvestris gen. nov., sp. nov., Mesoterricola sediminis sp. nov., Geothrix oryzae sp. nov., Geothrix edaphica sp. nov., Geothrix rubra sp. nov., and Geothrix limicola sp. nov., six novel members of Acidobacteriota isolated from soils.</title>
        <authorList>
            <person name="Itoh H."/>
            <person name="Sugisawa Y."/>
            <person name="Mise K."/>
            <person name="Xu Z."/>
            <person name="Kuniyasu M."/>
            <person name="Ushijima N."/>
            <person name="Kawano K."/>
            <person name="Kobayashi E."/>
            <person name="Shiratori Y."/>
            <person name="Masuda Y."/>
            <person name="Senoo K."/>
        </authorList>
    </citation>
    <scope>NUCLEOTIDE SEQUENCE</scope>
    <source>
        <strain evidence="2">W786</strain>
    </source>
</reference>
<gene>
    <name evidence="2" type="ORF">METESE_30650</name>
</gene>
<organism evidence="2 3">
    <name type="scientific">Mesoterricola sediminis</name>
    <dbReference type="NCBI Taxonomy" id="2927980"/>
    <lineage>
        <taxon>Bacteria</taxon>
        <taxon>Pseudomonadati</taxon>
        <taxon>Acidobacteriota</taxon>
        <taxon>Holophagae</taxon>
        <taxon>Holophagales</taxon>
        <taxon>Holophagaceae</taxon>
        <taxon>Mesoterricola</taxon>
    </lineage>
</organism>
<dbReference type="RefSeq" id="WP_316410560.1">
    <property type="nucleotide sequence ID" value="NZ_AP027081.1"/>
</dbReference>
<protein>
    <recommendedName>
        <fullName evidence="4">Tetratricopeptide repeat protein</fullName>
    </recommendedName>
</protein>
<evidence type="ECO:0000256" key="1">
    <source>
        <dbReference type="SAM" id="Phobius"/>
    </source>
</evidence>
<evidence type="ECO:0008006" key="4">
    <source>
        <dbReference type="Google" id="ProtNLM"/>
    </source>
</evidence>
<dbReference type="Proteomes" id="UP001228113">
    <property type="component" value="Chromosome"/>
</dbReference>
<name>A0AA48H1W4_9BACT</name>
<keyword evidence="1" id="KW-0812">Transmembrane</keyword>
<dbReference type="KEGG" id="msea:METESE_30650"/>
<dbReference type="EMBL" id="AP027081">
    <property type="protein sequence ID" value="BDU78107.1"/>
    <property type="molecule type" value="Genomic_DNA"/>
</dbReference>
<sequence>MRTFTCAYCGASSPLQGSYRHRGAGLCKACAARAMEEGVPGAEIEPVMDHGTCHVCGADRARGDWPLVAGRPTCDRCRPKPAHAKVPRWLLAAGAACLLLTVASTLHSLRFVRGYVAYRLGVKAYRADRTELAAGRLAQAAALVPEEPHFAGLAAYYRGLTHLAADRPREARASFREACAREEDVPPYKAALALADRDLAWLAKDYRAFLKASEAFRAAEGDTQEALGALASAQACLFAVEGDPGLRDRAQATLARAERAPATDPGFAGFAARIRHRLATREILDKAAFEARYPQGWPGPGGRP</sequence>
<keyword evidence="1" id="KW-1133">Transmembrane helix</keyword>
<proteinExistence type="predicted"/>
<evidence type="ECO:0000313" key="2">
    <source>
        <dbReference type="EMBL" id="BDU78107.1"/>
    </source>
</evidence>
<dbReference type="InterPro" id="IPR011990">
    <property type="entry name" value="TPR-like_helical_dom_sf"/>
</dbReference>
<feature type="transmembrane region" description="Helical" evidence="1">
    <location>
        <begin position="89"/>
        <end position="109"/>
    </location>
</feature>
<accession>A0AA48H1W4</accession>